<dbReference type="GO" id="GO:0048015">
    <property type="term" value="P:phosphatidylinositol-mediated signaling"/>
    <property type="evidence" value="ECO:0000318"/>
    <property type="project" value="GO_Central"/>
</dbReference>
<feature type="compositionally biased region" description="Polar residues" evidence="5">
    <location>
        <begin position="1956"/>
        <end position="1965"/>
    </location>
</feature>
<dbReference type="GO" id="GO:0004430">
    <property type="term" value="F:1-phosphatidylinositol 4-kinase activity"/>
    <property type="evidence" value="ECO:0000318"/>
    <property type="project" value="GO_Central"/>
</dbReference>
<feature type="region of interest" description="Disordered" evidence="5">
    <location>
        <begin position="1655"/>
        <end position="1682"/>
    </location>
</feature>
<evidence type="ECO:0000313" key="9">
    <source>
        <dbReference type="Proteomes" id="UP000006906"/>
    </source>
</evidence>
<dbReference type="Pfam" id="PF21245">
    <property type="entry name" value="PI4KB-PIK1_PIK"/>
    <property type="match status" value="1"/>
</dbReference>
<feature type="compositionally biased region" description="Low complexity" evidence="5">
    <location>
        <begin position="1335"/>
        <end position="1349"/>
    </location>
</feature>
<feature type="compositionally biased region" description="Pro residues" evidence="5">
    <location>
        <begin position="1175"/>
        <end position="1186"/>
    </location>
</feature>
<feature type="region of interest" description="Disordered" evidence="5">
    <location>
        <begin position="1225"/>
        <end position="1254"/>
    </location>
</feature>
<feature type="compositionally biased region" description="Low complexity" evidence="5">
    <location>
        <begin position="1979"/>
        <end position="1995"/>
    </location>
</feature>
<evidence type="ECO:0000259" key="7">
    <source>
        <dbReference type="PROSITE" id="PS51545"/>
    </source>
</evidence>
<dbReference type="CDD" id="cd05168">
    <property type="entry name" value="PI4Kc_III_beta"/>
    <property type="match status" value="1"/>
</dbReference>
<dbReference type="PANTHER" id="PTHR10048:SF22">
    <property type="entry name" value="PHOSPHATIDYLINOSITOL 4-KINASE BETA"/>
    <property type="match status" value="1"/>
</dbReference>
<dbReference type="KEGG" id="cre:CHLRE_06g304650v5"/>
<evidence type="ECO:0000256" key="1">
    <source>
        <dbReference type="ARBA" id="ARBA00001686"/>
    </source>
</evidence>
<feature type="region of interest" description="Disordered" evidence="5">
    <location>
        <begin position="1591"/>
        <end position="1612"/>
    </location>
</feature>
<dbReference type="PROSITE" id="PS00915">
    <property type="entry name" value="PI3_4_KINASE_1"/>
    <property type="match status" value="1"/>
</dbReference>
<evidence type="ECO:0000313" key="8">
    <source>
        <dbReference type="EMBL" id="PNW83047.1"/>
    </source>
</evidence>
<protein>
    <recommendedName>
        <fullName evidence="2">1-phosphatidylinositol 4-kinase</fullName>
        <ecNumber evidence="2">2.7.1.67</ecNumber>
    </recommendedName>
</protein>
<dbReference type="Gene3D" id="3.30.1010.10">
    <property type="entry name" value="Phosphatidylinositol 3-kinase Catalytic Subunit, Chain A, domain 4"/>
    <property type="match status" value="1"/>
</dbReference>
<feature type="compositionally biased region" description="Low complexity" evidence="5">
    <location>
        <begin position="992"/>
        <end position="1001"/>
    </location>
</feature>
<dbReference type="RefSeq" id="XP_042924382.1">
    <property type="nucleotide sequence ID" value="XM_043063676.1"/>
</dbReference>
<dbReference type="SMART" id="SM00146">
    <property type="entry name" value="PI3Kc"/>
    <property type="match status" value="1"/>
</dbReference>
<dbReference type="EC" id="2.7.1.67" evidence="2"/>
<sequence length="2373" mass="235256">MSLVKQLANKWGSESKANKEDLLLRYFKSSPFDVWLALQHLYTSTQAGVQDYLANRLHELSEEAVEQFLLQFVYLAVSRPGSALERTIVELCSKTFRVAIKTQWLLVALCQDHPKNKTLESFRERAYKAALEGKWEVPIRNPKLDPLSPYASNVLASPTFSPPFSPGTSLMLAPTMPPPLSMLPHSAVPQRNTAANGSYGGGAVGPQPAKQQQPLQHSSAGGNNGAQDSDYHSPTFSAATAVPLANAAAVPAPMHSQSPFFHAHNHPPVVQPPGHIVMSPPSHGGPGSTLAAAAAAAGISGSGTVLSNGSVGGASSAVGTGASERAVAVTAAANLLPVLPVALPGQQGQEGAGGGEPGLRLQHSSGGAGLTARKSGSLQIDLGCLLAPEQRGLSLSAGQGVVSRQGSMGGAAGPMSSTQPPMELPHVAAPPPRGPAGAAMLLAKPVVAAANGPVARAAQAAKGEELPLPPPRRSATGTSADSAGDPSKPGAAARAASAISAAAASAASNLAERIQSLRRELGEGEGVSALLERSAKNTAAGMVAAEDEGLMSDDEFGGRPMSPLTRLRYDTFGATLDFVDALCDASSALTNYSQDERHRALRVGLEHINREIEAANRRDVAIWFPMGRGGDRVLRLTAREAVLLNSREKAPFMLFVEVLEGQNECGDPYGAGLSPSVGGAGVDPIFTSGGGAVTAVHGCEGVSCVGGPAGGLAAGGPAPPPVVQFGRRETYGIALTGIGAQHQQQYMHSSYASSSVGAPSVSGGSHGQGHSIGSVSSPVGRQAGGGISAAADGASGSTGGGGGSGVGSTASGRASLPSQGGGTTTATTADTASLATSTFDTPSGLSPSVSMSPTQCRSDTGSPVPAGAGATACSGPACSGGHAHAHPLGVSNVHGSVAAHQHQHQQQQQQQQKEPAAWAPPQQYLLAAPVASYPSNSINYAGVLEEVAAARTASPAAAAPGGAVPAAAASPLHASTSSPTATVAGAEGDGTTGTSTSGPQALSGSAAAALLGVSLIRPPSAGPPSFGSGGGLPSPSVPPPGGAVVIPTRSASNSNIAAAALAATTAAAAAAAANANAHAGTGMTSAGPSFASAASVMSVGSSGSLDTLGPLPGAPGSSVSASTPTAAAAAAAVMALTRATDGGAPHGATTGPALHPPTPRAKSTSSGSAAATGLPPRPPPAPPPGGVSPINAAKEVSPHVTASGAGAGSVTASALLRRVMGDRSEDNAGAATGAGQGQAAAPGQPCSPSSHAPSGAVAFGSGVIGSGGSGSSSATGSFTRAGKAQEGASGVARSLCFSGAEAPGSPDAPARPDPAIAAAVAAAAVASYSQQQQQMAAQQLAQQHVQAQLPPIPPGSRPPPPPSLPPSGPGPLGHRGLSGGGGGHLSGSGGEAVQQQQPAAATAAAGGMGGRELTEEEIAELMAAGCISPPPVKSDPTMASKLSGLLASLRGEAPMVRVRIRVLPQPPAQQPHFQPQSLKQQDPQPSAAAVGGQAERPGAPADAGAGFGSVAPSLASSMHGGSGLCNGAGVSSNLLPLEHAAALATTADAAAGAGGDPSLAASGSFTLATLSALGGRAKAALTSSSSAAAAAPVSGPAAGPCPVSEDSAASGADSGLLDKSKALALLSRFGLCRKPAAEDDVDGSAVLAPAAATSATAPGAGGGGAGSGGGSQMGPVGSRIGAGGGWPMGGSGYASRTPRLVQVSFEVAQGVNLAIPSPYRKSRRTPSHEAIEMLAGKYKIQHMPPPYECGPPLVPLPSYLMGAGAGGGSLSGSFSAVQEERPGEEAEAAAAPAAAASDGSGSVAGPEPSFSRRRTTNASTVINVSLSGSPATAPMDVTTAAAASPSGTTKLGFAIGGGVLASTGSPPTPTLQHRTPSTAAPTPPAASAPVGPSSSFLGPLGGRPGTPPSSADGPSSSGGGPSGLAASLKSSLTTMLSRASGADKDKDKPPSDPASHATNTPTTGASPRGGSPVRGGHSGLPSGPAGTSSSSSSGAGRLARLINSVSSSGTEDRAAAAAVAASAAGRNIGGAAASALSAGGLPPAPAPSTSTSAAAAAAGVKVTDGKQERESLEERRRREAVAVYGERWAAKVKRIQRESPHGRRAGWALRCVIVKSGDDCRQELLALQLIKVFGDIFREAGLPLWVRPYEVLVTSNRTALIEMVPNTLSLHTIKSRSPPSTSLSDHFFAKFGRAGSPGCTAAQRRFTESLAAYSLICYLLQIKDRHNGNILLDDDGRIVHIDFGFLLSNSPGGVNFESAPFKLTRELLEVMDSNSDGRPSEMFDYFKVLMIQGFLAMRKQADRILLLTRMMHKSGFPCYKAGERAVKALEKRMQMTLTEVQCVAHVLQLIAESLDAWRTRQYDYYQRVLNGIL</sequence>
<dbReference type="PROSITE" id="PS50290">
    <property type="entry name" value="PI3_4_KINASE_3"/>
    <property type="match status" value="1"/>
</dbReference>
<feature type="compositionally biased region" description="Low complexity" evidence="5">
    <location>
        <begin position="898"/>
        <end position="918"/>
    </location>
</feature>
<keyword evidence="3" id="KW-0808">Transferase</keyword>
<dbReference type="OrthoDB" id="10264149at2759"/>
<dbReference type="InterPro" id="IPR018936">
    <property type="entry name" value="PI3/4_kinase_CS"/>
</dbReference>
<feature type="compositionally biased region" description="Gly residues" evidence="5">
    <location>
        <begin position="1659"/>
        <end position="1672"/>
    </location>
</feature>
<evidence type="ECO:0000256" key="3">
    <source>
        <dbReference type="ARBA" id="ARBA00022679"/>
    </source>
</evidence>
<feature type="compositionally biased region" description="Low complexity" evidence="5">
    <location>
        <begin position="1788"/>
        <end position="1806"/>
    </location>
</feature>
<feature type="region of interest" description="Disordered" evidence="5">
    <location>
        <begin position="750"/>
        <end position="881"/>
    </location>
</feature>
<feature type="domain" description="PI3K/PI4K catalytic" evidence="6">
    <location>
        <begin position="2089"/>
        <end position="2358"/>
    </location>
</feature>
<feature type="compositionally biased region" description="Gly residues" evidence="5">
    <location>
        <begin position="1370"/>
        <end position="1390"/>
    </location>
</feature>
<feature type="region of interest" description="Disordered" evidence="5">
    <location>
        <begin position="1335"/>
        <end position="1410"/>
    </location>
</feature>
<feature type="compositionally biased region" description="Basic and acidic residues" evidence="5">
    <location>
        <begin position="2063"/>
        <end position="2074"/>
    </location>
</feature>
<dbReference type="InterPro" id="IPR000403">
    <property type="entry name" value="PI3/4_kinase_cat_dom"/>
</dbReference>
<feature type="compositionally biased region" description="Low complexity" evidence="5">
    <location>
        <begin position="750"/>
        <end position="777"/>
    </location>
</feature>
<feature type="compositionally biased region" description="Polar residues" evidence="5">
    <location>
        <begin position="1862"/>
        <end position="1874"/>
    </location>
</feature>
<keyword evidence="9" id="KW-1185">Reference proteome</keyword>
<dbReference type="InterPro" id="IPR057754">
    <property type="entry name" value="PI4-kinase_beta/PIK1_cat"/>
</dbReference>
<feature type="region of interest" description="Disordered" evidence="5">
    <location>
        <begin position="181"/>
        <end position="234"/>
    </location>
</feature>
<feature type="domain" description="PIK helical" evidence="7">
    <location>
        <begin position="1"/>
        <end position="129"/>
    </location>
</feature>
<dbReference type="Pfam" id="PF00454">
    <property type="entry name" value="PI3_PI4_kinase"/>
    <property type="match status" value="1"/>
</dbReference>
<feature type="compositionally biased region" description="Polar residues" evidence="5">
    <location>
        <begin position="843"/>
        <end position="861"/>
    </location>
</feature>
<dbReference type="SUPFAM" id="SSF56112">
    <property type="entry name" value="Protein kinase-like (PK-like)"/>
    <property type="match status" value="1"/>
</dbReference>
<dbReference type="FunFam" id="1.10.1070.11:FF:000016">
    <property type="entry name" value="PIK1p Phosphatidylinositol 4-kinase"/>
    <property type="match status" value="1"/>
</dbReference>
<dbReference type="PROSITE" id="PS51545">
    <property type="entry name" value="PIK_HELICAL"/>
    <property type="match status" value="1"/>
</dbReference>
<feature type="compositionally biased region" description="Low complexity" evidence="5">
    <location>
        <begin position="1161"/>
        <end position="1174"/>
    </location>
</feature>
<feature type="region of interest" description="Disordered" evidence="5">
    <location>
        <begin position="2040"/>
        <end position="2074"/>
    </location>
</feature>
<accession>A0A2K3DRA9</accession>
<dbReference type="ExpressionAtlas" id="A0A2K3DRA9">
    <property type="expression patterns" value="baseline"/>
</dbReference>
<evidence type="ECO:0000259" key="6">
    <source>
        <dbReference type="PROSITE" id="PS50290"/>
    </source>
</evidence>
<dbReference type="Gramene" id="PNW83047">
    <property type="protein sequence ID" value="PNW83047"/>
    <property type="gene ID" value="CHLRE_06g304650v5"/>
</dbReference>
<dbReference type="PROSITE" id="PS00916">
    <property type="entry name" value="PI3_4_KINASE_2"/>
    <property type="match status" value="1"/>
</dbReference>
<evidence type="ECO:0000256" key="5">
    <source>
        <dbReference type="SAM" id="MobiDB-lite"/>
    </source>
</evidence>
<dbReference type="FunCoup" id="A0A2K3DRA9">
    <property type="interactions" value="2086"/>
</dbReference>
<feature type="region of interest" description="Disordered" evidence="5">
    <location>
        <begin position="1467"/>
        <end position="1505"/>
    </location>
</feature>
<dbReference type="InterPro" id="IPR015433">
    <property type="entry name" value="PI3/4_kinase"/>
</dbReference>
<feature type="compositionally biased region" description="Gly residues" evidence="5">
    <location>
        <begin position="348"/>
        <end position="357"/>
    </location>
</feature>
<dbReference type="EMBL" id="CM008967">
    <property type="protein sequence ID" value="PNW83047.1"/>
    <property type="molecule type" value="Genomic_DNA"/>
</dbReference>
<dbReference type="Gene3D" id="1.10.1070.11">
    <property type="entry name" value="Phosphatidylinositol 3-/4-kinase, catalytic domain"/>
    <property type="match status" value="1"/>
</dbReference>
<feature type="compositionally biased region" description="Low complexity" evidence="5">
    <location>
        <begin position="1887"/>
        <end position="1898"/>
    </location>
</feature>
<dbReference type="InterPro" id="IPR049160">
    <property type="entry name" value="PI4KB-PIK1_PIK"/>
</dbReference>
<proteinExistence type="predicted"/>
<dbReference type="GO" id="GO:0005737">
    <property type="term" value="C:cytoplasm"/>
    <property type="evidence" value="ECO:0000318"/>
    <property type="project" value="GO_Central"/>
</dbReference>
<feature type="compositionally biased region" description="Low complexity" evidence="5">
    <location>
        <begin position="1228"/>
        <end position="1244"/>
    </location>
</feature>
<organism evidence="8 9">
    <name type="scientific">Chlamydomonas reinhardtii</name>
    <name type="common">Chlamydomonas smithii</name>
    <dbReference type="NCBI Taxonomy" id="3055"/>
    <lineage>
        <taxon>Eukaryota</taxon>
        <taxon>Viridiplantae</taxon>
        <taxon>Chlorophyta</taxon>
        <taxon>core chlorophytes</taxon>
        <taxon>Chlorophyceae</taxon>
        <taxon>CS clade</taxon>
        <taxon>Chlamydomonadales</taxon>
        <taxon>Chlamydomonadaceae</taxon>
        <taxon>Chlamydomonas</taxon>
    </lineage>
</organism>
<feature type="region of interest" description="Disordered" evidence="5">
    <location>
        <begin position="1021"/>
        <end position="1046"/>
    </location>
</feature>
<feature type="compositionally biased region" description="Low complexity" evidence="5">
    <location>
        <begin position="1391"/>
        <end position="1405"/>
    </location>
</feature>
<dbReference type="GO" id="GO:0016020">
    <property type="term" value="C:membrane"/>
    <property type="evidence" value="ECO:0000318"/>
    <property type="project" value="GO_Central"/>
</dbReference>
<evidence type="ECO:0000256" key="2">
    <source>
        <dbReference type="ARBA" id="ARBA00012169"/>
    </source>
</evidence>
<gene>
    <name evidence="8" type="ORF">CHLRE_06g304650v5</name>
</gene>
<dbReference type="GeneID" id="5716907"/>
<dbReference type="InterPro" id="IPR011009">
    <property type="entry name" value="Kinase-like_dom_sf"/>
</dbReference>
<keyword evidence="4" id="KW-0418">Kinase</keyword>
<dbReference type="InterPro" id="IPR036940">
    <property type="entry name" value="PI3/4_kinase_cat_sf"/>
</dbReference>
<dbReference type="InterPro" id="IPR001263">
    <property type="entry name" value="PI3K_accessory_dom"/>
</dbReference>
<dbReference type="STRING" id="3055.A0A2K3DRA9"/>
<dbReference type="InParanoid" id="A0A2K3DRA9"/>
<dbReference type="FunFam" id="3.30.1010.10:FF:000038">
    <property type="entry name" value="Phosphatidylinositol 4-kinase beta 1"/>
    <property type="match status" value="1"/>
</dbReference>
<dbReference type="PANTHER" id="PTHR10048">
    <property type="entry name" value="PHOSPHATIDYLINOSITOL KINASE"/>
    <property type="match status" value="1"/>
</dbReference>
<feature type="region of interest" description="Disordered" evidence="5">
    <location>
        <begin position="1860"/>
        <end position="1995"/>
    </location>
</feature>
<feature type="region of interest" description="Disordered" evidence="5">
    <location>
        <begin position="346"/>
        <end position="372"/>
    </location>
</feature>
<feature type="compositionally biased region" description="Gly residues" evidence="5">
    <location>
        <begin position="796"/>
        <end position="806"/>
    </location>
</feature>
<evidence type="ECO:0000256" key="4">
    <source>
        <dbReference type="ARBA" id="ARBA00022777"/>
    </source>
</evidence>
<feature type="compositionally biased region" description="Low complexity" evidence="5">
    <location>
        <begin position="824"/>
        <end position="841"/>
    </location>
</feature>
<feature type="compositionally biased region" description="Low complexity" evidence="5">
    <location>
        <begin position="970"/>
        <end position="986"/>
    </location>
</feature>
<feature type="region of interest" description="Disordered" evidence="5">
    <location>
        <begin position="1140"/>
        <end position="1192"/>
    </location>
</feature>
<feature type="region of interest" description="Disordered" evidence="5">
    <location>
        <begin position="1771"/>
        <end position="1817"/>
    </location>
</feature>
<feature type="compositionally biased region" description="Low complexity" evidence="5">
    <location>
        <begin position="2040"/>
        <end position="2059"/>
    </location>
</feature>
<feature type="region of interest" description="Disordered" evidence="5">
    <location>
        <begin position="458"/>
        <end position="492"/>
    </location>
</feature>
<feature type="compositionally biased region" description="Polar residues" evidence="5">
    <location>
        <begin position="209"/>
        <end position="234"/>
    </location>
</feature>
<feature type="compositionally biased region" description="Basic and acidic residues" evidence="5">
    <location>
        <begin position="1941"/>
        <end position="1950"/>
    </location>
</feature>
<feature type="compositionally biased region" description="Pro residues" evidence="5">
    <location>
        <begin position="1350"/>
        <end position="1369"/>
    </location>
</feature>
<name>A0A2K3DRA9_CHLRE</name>
<feature type="compositionally biased region" description="Low complexity" evidence="5">
    <location>
        <begin position="1923"/>
        <end position="1934"/>
    </location>
</feature>
<dbReference type="GO" id="GO:0046854">
    <property type="term" value="P:phosphatidylinositol phosphate biosynthetic process"/>
    <property type="evidence" value="ECO:0000318"/>
    <property type="project" value="GO_Central"/>
</dbReference>
<dbReference type="Proteomes" id="UP000006906">
    <property type="component" value="Chromosome 6"/>
</dbReference>
<feature type="region of interest" description="Disordered" evidence="5">
    <location>
        <begin position="896"/>
        <end position="918"/>
    </location>
</feature>
<reference evidence="8 9" key="1">
    <citation type="journal article" date="2007" name="Science">
        <title>The Chlamydomonas genome reveals the evolution of key animal and plant functions.</title>
        <authorList>
            <person name="Merchant S.S."/>
            <person name="Prochnik S.E."/>
            <person name="Vallon O."/>
            <person name="Harris E.H."/>
            <person name="Karpowicz S.J."/>
            <person name="Witman G.B."/>
            <person name="Terry A."/>
            <person name="Salamov A."/>
            <person name="Fritz-Laylin L.K."/>
            <person name="Marechal-Drouard L."/>
            <person name="Marshall W.F."/>
            <person name="Qu L.H."/>
            <person name="Nelson D.R."/>
            <person name="Sanderfoot A.A."/>
            <person name="Spalding M.H."/>
            <person name="Kapitonov V.V."/>
            <person name="Ren Q."/>
            <person name="Ferris P."/>
            <person name="Lindquist E."/>
            <person name="Shapiro H."/>
            <person name="Lucas S.M."/>
            <person name="Grimwood J."/>
            <person name="Schmutz J."/>
            <person name="Cardol P."/>
            <person name="Cerutti H."/>
            <person name="Chanfreau G."/>
            <person name="Chen C.L."/>
            <person name="Cognat V."/>
            <person name="Croft M.T."/>
            <person name="Dent R."/>
            <person name="Dutcher S."/>
            <person name="Fernandez E."/>
            <person name="Fukuzawa H."/>
            <person name="Gonzalez-Ballester D."/>
            <person name="Gonzalez-Halphen D."/>
            <person name="Hallmann A."/>
            <person name="Hanikenne M."/>
            <person name="Hippler M."/>
            <person name="Inwood W."/>
            <person name="Jabbari K."/>
            <person name="Kalanon M."/>
            <person name="Kuras R."/>
            <person name="Lefebvre P.A."/>
            <person name="Lemaire S.D."/>
            <person name="Lobanov A.V."/>
            <person name="Lohr M."/>
            <person name="Manuell A."/>
            <person name="Meier I."/>
            <person name="Mets L."/>
            <person name="Mittag M."/>
            <person name="Mittelmeier T."/>
            <person name="Moroney J.V."/>
            <person name="Moseley J."/>
            <person name="Napoli C."/>
            <person name="Nedelcu A.M."/>
            <person name="Niyogi K."/>
            <person name="Novoselov S.V."/>
            <person name="Paulsen I.T."/>
            <person name="Pazour G."/>
            <person name="Purton S."/>
            <person name="Ral J.P."/>
            <person name="Riano-Pachon D.M."/>
            <person name="Riekhof W."/>
            <person name="Rymarquis L."/>
            <person name="Schroda M."/>
            <person name="Stern D."/>
            <person name="Umen J."/>
            <person name="Willows R."/>
            <person name="Wilson N."/>
            <person name="Zimmer S.L."/>
            <person name="Allmer J."/>
            <person name="Balk J."/>
            <person name="Bisova K."/>
            <person name="Chen C.J."/>
            <person name="Elias M."/>
            <person name="Gendler K."/>
            <person name="Hauser C."/>
            <person name="Lamb M.R."/>
            <person name="Ledford H."/>
            <person name="Long J.C."/>
            <person name="Minagawa J."/>
            <person name="Page M.D."/>
            <person name="Pan J."/>
            <person name="Pootakham W."/>
            <person name="Roje S."/>
            <person name="Rose A."/>
            <person name="Stahlberg E."/>
            <person name="Terauchi A.M."/>
            <person name="Yang P."/>
            <person name="Ball S."/>
            <person name="Bowler C."/>
            <person name="Dieckmann C.L."/>
            <person name="Gladyshev V.N."/>
            <person name="Green P."/>
            <person name="Jorgensen R."/>
            <person name="Mayfield S."/>
            <person name="Mueller-Roeber B."/>
            <person name="Rajamani S."/>
            <person name="Sayre R.T."/>
            <person name="Brokstein P."/>
            <person name="Dubchak I."/>
            <person name="Goodstein D."/>
            <person name="Hornick L."/>
            <person name="Huang Y.W."/>
            <person name="Jhaveri J."/>
            <person name="Luo Y."/>
            <person name="Martinez D."/>
            <person name="Ngau W.C."/>
            <person name="Otillar B."/>
            <person name="Poliakov A."/>
            <person name="Porter A."/>
            <person name="Szajkowski L."/>
            <person name="Werner G."/>
            <person name="Zhou K."/>
            <person name="Grigoriev I.V."/>
            <person name="Rokhsar D.S."/>
            <person name="Grossman A.R."/>
        </authorList>
    </citation>
    <scope>NUCLEOTIDE SEQUENCE [LARGE SCALE GENOMIC DNA]</scope>
    <source>
        <strain evidence="9">CC-503</strain>
    </source>
</reference>
<feature type="region of interest" description="Disordered" evidence="5">
    <location>
        <begin position="970"/>
        <end position="1001"/>
    </location>
</feature>
<feature type="compositionally biased region" description="Low complexity" evidence="5">
    <location>
        <begin position="1140"/>
        <end position="1153"/>
    </location>
</feature>
<comment type="catalytic activity">
    <reaction evidence="1">
        <text>a 1,2-diacyl-sn-glycero-3-phospho-(1D-myo-inositol) + ATP = a 1,2-diacyl-sn-glycero-3-phospho-(1D-myo-inositol 4-phosphate) + ADP + H(+)</text>
        <dbReference type="Rhea" id="RHEA:19877"/>
        <dbReference type="ChEBI" id="CHEBI:15378"/>
        <dbReference type="ChEBI" id="CHEBI:30616"/>
        <dbReference type="ChEBI" id="CHEBI:57880"/>
        <dbReference type="ChEBI" id="CHEBI:58178"/>
        <dbReference type="ChEBI" id="CHEBI:456216"/>
        <dbReference type="EC" id="2.7.1.67"/>
    </reaction>
</comment>